<evidence type="ECO:0000256" key="4">
    <source>
        <dbReference type="ARBA" id="ARBA00022679"/>
    </source>
</evidence>
<dbReference type="InterPro" id="IPR001245">
    <property type="entry name" value="Ser-Thr/Tyr_kinase_cat_dom"/>
</dbReference>
<dbReference type="Gene3D" id="3.30.200.20">
    <property type="entry name" value="Phosphorylase Kinase, domain 1"/>
    <property type="match status" value="1"/>
</dbReference>
<evidence type="ECO:0000256" key="14">
    <source>
        <dbReference type="ARBA" id="ARBA00023180"/>
    </source>
</evidence>
<dbReference type="InterPro" id="IPR011009">
    <property type="entry name" value="Kinase-like_dom_sf"/>
</dbReference>
<name>A0AAW1K9X9_SAPOF</name>
<dbReference type="InterPro" id="IPR002902">
    <property type="entry name" value="GNK2"/>
</dbReference>
<dbReference type="PANTHER" id="PTHR27002">
    <property type="entry name" value="RECEPTOR-LIKE SERINE/THREONINE-PROTEIN KINASE SD1-8"/>
    <property type="match status" value="1"/>
</dbReference>
<evidence type="ECO:0000256" key="10">
    <source>
        <dbReference type="ARBA" id="ARBA00022840"/>
    </source>
</evidence>
<keyword evidence="14" id="KW-0325">Glycoprotein</keyword>
<organism evidence="18 19">
    <name type="scientific">Saponaria officinalis</name>
    <name type="common">Common soapwort</name>
    <name type="synonym">Lychnis saponaria</name>
    <dbReference type="NCBI Taxonomy" id="3572"/>
    <lineage>
        <taxon>Eukaryota</taxon>
        <taxon>Viridiplantae</taxon>
        <taxon>Streptophyta</taxon>
        <taxon>Embryophyta</taxon>
        <taxon>Tracheophyta</taxon>
        <taxon>Spermatophyta</taxon>
        <taxon>Magnoliopsida</taxon>
        <taxon>eudicotyledons</taxon>
        <taxon>Gunneridae</taxon>
        <taxon>Pentapetalae</taxon>
        <taxon>Caryophyllales</taxon>
        <taxon>Caryophyllaceae</taxon>
        <taxon>Caryophylleae</taxon>
        <taxon>Saponaria</taxon>
    </lineage>
</organism>
<evidence type="ECO:0000256" key="5">
    <source>
        <dbReference type="ARBA" id="ARBA00022692"/>
    </source>
</evidence>
<dbReference type="Gene3D" id="1.10.510.10">
    <property type="entry name" value="Transferase(Phosphotransferase) domain 1"/>
    <property type="match status" value="1"/>
</dbReference>
<protein>
    <recommendedName>
        <fullName evidence="20">Cysteine-rich receptor-like protein kinase 10</fullName>
    </recommendedName>
</protein>
<dbReference type="GO" id="GO:0005524">
    <property type="term" value="F:ATP binding"/>
    <property type="evidence" value="ECO:0007669"/>
    <property type="project" value="UniProtKB-KW"/>
</dbReference>
<keyword evidence="6" id="KW-0732">Signal</keyword>
<comment type="caution">
    <text evidence="18">The sequence shown here is derived from an EMBL/GenBank/DDBJ whole genome shotgun (WGS) entry which is preliminary data.</text>
</comment>
<evidence type="ECO:0008006" key="20">
    <source>
        <dbReference type="Google" id="ProtNLM"/>
    </source>
</evidence>
<keyword evidence="11 15" id="KW-1133">Transmembrane helix</keyword>
<evidence type="ECO:0000256" key="2">
    <source>
        <dbReference type="ARBA" id="ARBA00022527"/>
    </source>
</evidence>
<dbReference type="AlphaFoldDB" id="A0AAW1K9X9"/>
<dbReference type="GO" id="GO:0004674">
    <property type="term" value="F:protein serine/threonine kinase activity"/>
    <property type="evidence" value="ECO:0007669"/>
    <property type="project" value="UniProtKB-KW"/>
</dbReference>
<dbReference type="PROSITE" id="PS00108">
    <property type="entry name" value="PROTEIN_KINASE_ST"/>
    <property type="match status" value="1"/>
</dbReference>
<evidence type="ECO:0000256" key="1">
    <source>
        <dbReference type="ARBA" id="ARBA00004167"/>
    </source>
</evidence>
<dbReference type="PANTHER" id="PTHR27002:SF1104">
    <property type="entry name" value="CYSTEINE-RICH RECEPTOR-LIKE PROTEIN KINASE 27-RELATED"/>
    <property type="match status" value="1"/>
</dbReference>
<reference evidence="18" key="1">
    <citation type="submission" date="2024-03" db="EMBL/GenBank/DDBJ databases">
        <title>WGS assembly of Saponaria officinalis var. Norfolk2.</title>
        <authorList>
            <person name="Jenkins J."/>
            <person name="Shu S."/>
            <person name="Grimwood J."/>
            <person name="Barry K."/>
            <person name="Goodstein D."/>
            <person name="Schmutz J."/>
            <person name="Leebens-Mack J."/>
            <person name="Osbourn A."/>
        </authorList>
    </citation>
    <scope>NUCLEOTIDE SEQUENCE [LARGE SCALE GENOMIC DNA]</scope>
    <source>
        <strain evidence="18">JIC</strain>
    </source>
</reference>
<dbReference type="FunFam" id="3.30.200.20:FF:000727">
    <property type="entry name" value="Cysteine-rich RLK (RECEPTOR-like protein kinase) 23"/>
    <property type="match status" value="1"/>
</dbReference>
<keyword evidence="19" id="KW-1185">Reference proteome</keyword>
<feature type="domain" description="Protein kinase" evidence="16">
    <location>
        <begin position="187"/>
        <end position="472"/>
    </location>
</feature>
<evidence type="ECO:0000259" key="16">
    <source>
        <dbReference type="PROSITE" id="PS50011"/>
    </source>
</evidence>
<evidence type="ECO:0000256" key="13">
    <source>
        <dbReference type="ARBA" id="ARBA00023170"/>
    </source>
</evidence>
<sequence length="516" mass="58098">MLAESLSATIQSVESGFTNGSHCATIETVLNSSMTLSNFAQCSRDLEVMQCKRCLQDAYGRFTNGYNATFLATTIFYPSCRLGYDNKPSFIGDGSLAPPPERSSDDGTNASMPPTILVIACVASFGLVFLIAGLWLYMWREPEESFEPMSISTHTSRHVAVEVVDDISNLESLQFNFEFIKTATSNFSWKNKLGRGGFGEGKFLSGEEFAAKRLSGNSKQGVLEFKNEVHLLAKLQHKNLVKLLGFCMFEDEKILIFEFLSNLSLDKYLFDPVKRASLQWEQRFRIITGIARGLLYLHEDSRLKIIHRDLKASNILLDKEMNPKIADFGLARLFDSDQTQDVTSIIAGTYGYMAPEYVLAGQFSVKSDVYSFGVIVFEIISGQKNRFLYREEDEGLLQRAWRLWNEDKTLELVDRLMENKRYSEEQVKLCIQVGLLCIQEDTTRRPTMASLISALNGRSVTLPSPNAPHLFTIGTTSDGTSSNYALLSKNRNRNGRLRYDDSEYSGTTDITELCPR</sequence>
<evidence type="ECO:0000256" key="12">
    <source>
        <dbReference type="ARBA" id="ARBA00023136"/>
    </source>
</evidence>
<dbReference type="FunFam" id="1.10.510.10:FF:000343">
    <property type="entry name" value="Cysteine-rich receptor-like protein kinase 28"/>
    <property type="match status" value="1"/>
</dbReference>
<dbReference type="PROSITE" id="PS50011">
    <property type="entry name" value="PROTEIN_KINASE_DOM"/>
    <property type="match status" value="1"/>
</dbReference>
<feature type="domain" description="Gnk2-homologous" evidence="17">
    <location>
        <begin position="1"/>
        <end position="89"/>
    </location>
</feature>
<dbReference type="EMBL" id="JBDFQZ010000006">
    <property type="protein sequence ID" value="KAK9714893.1"/>
    <property type="molecule type" value="Genomic_DNA"/>
</dbReference>
<keyword evidence="4" id="KW-0808">Transferase</keyword>
<gene>
    <name evidence="18" type="ORF">RND81_06G128500</name>
</gene>
<keyword evidence="8" id="KW-0547">Nucleotide-binding</keyword>
<dbReference type="Proteomes" id="UP001443914">
    <property type="component" value="Unassembled WGS sequence"/>
</dbReference>
<keyword evidence="10" id="KW-0067">ATP-binding</keyword>
<dbReference type="InterPro" id="IPR000719">
    <property type="entry name" value="Prot_kinase_dom"/>
</dbReference>
<dbReference type="SUPFAM" id="SSF56112">
    <property type="entry name" value="Protein kinase-like (PK-like)"/>
    <property type="match status" value="1"/>
</dbReference>
<dbReference type="Pfam" id="PF07714">
    <property type="entry name" value="PK_Tyr_Ser-Thr"/>
    <property type="match status" value="1"/>
</dbReference>
<evidence type="ECO:0000256" key="9">
    <source>
        <dbReference type="ARBA" id="ARBA00022777"/>
    </source>
</evidence>
<evidence type="ECO:0000259" key="17">
    <source>
        <dbReference type="PROSITE" id="PS51473"/>
    </source>
</evidence>
<evidence type="ECO:0000313" key="18">
    <source>
        <dbReference type="EMBL" id="KAK9714893.1"/>
    </source>
</evidence>
<keyword evidence="9" id="KW-0418">Kinase</keyword>
<dbReference type="InterPro" id="IPR038408">
    <property type="entry name" value="GNK2_sf"/>
</dbReference>
<evidence type="ECO:0000256" key="11">
    <source>
        <dbReference type="ARBA" id="ARBA00022989"/>
    </source>
</evidence>
<evidence type="ECO:0000256" key="6">
    <source>
        <dbReference type="ARBA" id="ARBA00022729"/>
    </source>
</evidence>
<feature type="transmembrane region" description="Helical" evidence="15">
    <location>
        <begin position="116"/>
        <end position="139"/>
    </location>
</feature>
<dbReference type="PROSITE" id="PS51473">
    <property type="entry name" value="GNK2"/>
    <property type="match status" value="1"/>
</dbReference>
<evidence type="ECO:0000256" key="7">
    <source>
        <dbReference type="ARBA" id="ARBA00022737"/>
    </source>
</evidence>
<evidence type="ECO:0000256" key="8">
    <source>
        <dbReference type="ARBA" id="ARBA00022741"/>
    </source>
</evidence>
<accession>A0AAW1K9X9</accession>
<evidence type="ECO:0000256" key="3">
    <source>
        <dbReference type="ARBA" id="ARBA00022553"/>
    </source>
</evidence>
<keyword evidence="13" id="KW-0675">Receptor</keyword>
<evidence type="ECO:0000313" key="19">
    <source>
        <dbReference type="Proteomes" id="UP001443914"/>
    </source>
</evidence>
<dbReference type="InterPro" id="IPR008271">
    <property type="entry name" value="Ser/Thr_kinase_AS"/>
</dbReference>
<keyword evidence="3" id="KW-0597">Phosphoprotein</keyword>
<comment type="subcellular location">
    <subcellularLocation>
        <location evidence="1">Membrane</location>
        <topology evidence="1">Single-pass membrane protein</topology>
    </subcellularLocation>
</comment>
<keyword evidence="12 15" id="KW-0472">Membrane</keyword>
<dbReference type="Gene3D" id="3.30.430.20">
    <property type="entry name" value="Gnk2 domain, C-X8-C-X2-C motif"/>
    <property type="match status" value="1"/>
</dbReference>
<dbReference type="CDD" id="cd23509">
    <property type="entry name" value="Gnk2-like"/>
    <property type="match status" value="1"/>
</dbReference>
<dbReference type="SMART" id="SM00220">
    <property type="entry name" value="S_TKc"/>
    <property type="match status" value="1"/>
</dbReference>
<keyword evidence="2" id="KW-0723">Serine/threonine-protein kinase</keyword>
<proteinExistence type="predicted"/>
<evidence type="ECO:0000256" key="15">
    <source>
        <dbReference type="SAM" id="Phobius"/>
    </source>
</evidence>
<keyword evidence="5 15" id="KW-0812">Transmembrane</keyword>
<keyword evidence="7" id="KW-0677">Repeat</keyword>
<dbReference type="GO" id="GO:0005886">
    <property type="term" value="C:plasma membrane"/>
    <property type="evidence" value="ECO:0007669"/>
    <property type="project" value="TreeGrafter"/>
</dbReference>